<protein>
    <submittedName>
        <fullName evidence="2">Uncharacterized protein</fullName>
    </submittedName>
</protein>
<proteinExistence type="predicted"/>
<feature type="non-terminal residue" evidence="2">
    <location>
        <position position="39"/>
    </location>
</feature>
<organism evidence="2">
    <name type="scientific">marine sediment metagenome</name>
    <dbReference type="NCBI Taxonomy" id="412755"/>
    <lineage>
        <taxon>unclassified sequences</taxon>
        <taxon>metagenomes</taxon>
        <taxon>ecological metagenomes</taxon>
    </lineage>
</organism>
<accession>A0A0F9D4E7</accession>
<gene>
    <name evidence="2" type="ORF">LCGC14_2324510</name>
</gene>
<reference evidence="2" key="1">
    <citation type="journal article" date="2015" name="Nature">
        <title>Complex archaea that bridge the gap between prokaryotes and eukaryotes.</title>
        <authorList>
            <person name="Spang A."/>
            <person name="Saw J.H."/>
            <person name="Jorgensen S.L."/>
            <person name="Zaremba-Niedzwiedzka K."/>
            <person name="Martijn J."/>
            <person name="Lind A.E."/>
            <person name="van Eijk R."/>
            <person name="Schleper C."/>
            <person name="Guy L."/>
            <person name="Ettema T.J."/>
        </authorList>
    </citation>
    <scope>NUCLEOTIDE SEQUENCE</scope>
</reference>
<name>A0A0F9D4E7_9ZZZZ</name>
<evidence type="ECO:0000256" key="1">
    <source>
        <dbReference type="SAM" id="MobiDB-lite"/>
    </source>
</evidence>
<dbReference type="AlphaFoldDB" id="A0A0F9D4E7"/>
<comment type="caution">
    <text evidence="2">The sequence shown here is derived from an EMBL/GenBank/DDBJ whole genome shotgun (WGS) entry which is preliminary data.</text>
</comment>
<dbReference type="EMBL" id="LAZR01033286">
    <property type="protein sequence ID" value="KKL48541.1"/>
    <property type="molecule type" value="Genomic_DNA"/>
</dbReference>
<sequence>MFNLFGGTQEPNLLDPSEDLTDTSQYTVTNLNISNNIII</sequence>
<feature type="region of interest" description="Disordered" evidence="1">
    <location>
        <begin position="1"/>
        <end position="20"/>
    </location>
</feature>
<evidence type="ECO:0000313" key="2">
    <source>
        <dbReference type="EMBL" id="KKL48541.1"/>
    </source>
</evidence>